<evidence type="ECO:0000313" key="3">
    <source>
        <dbReference type="Proteomes" id="UP000563906"/>
    </source>
</evidence>
<dbReference type="AlphaFoldDB" id="A0A839AMD8"/>
<sequence>MKKIILLLMLCSINAFGQKNEFNLIELDTTWGQEVIRFPARNMNYKGVGEVRFPPKGWIKPKHDNFWSYTYAWSINVNREIPKKELAIDLVKYFNSLNHIDMSDIENKRYSSATITKVKQNKTTAYFKGHVNIFDRFATNKMITLNVLIESYYCEKKKETNILFKFSPKEFNHNTWKMLQKVKLYSDLCN</sequence>
<feature type="chain" id="PRO_5032707301" evidence="1">
    <location>
        <begin position="18"/>
        <end position="190"/>
    </location>
</feature>
<gene>
    <name evidence="2" type="ORF">H3Z83_03695</name>
</gene>
<keyword evidence="3" id="KW-1185">Reference proteome</keyword>
<feature type="signal peptide" evidence="1">
    <location>
        <begin position="1"/>
        <end position="17"/>
    </location>
</feature>
<keyword evidence="1" id="KW-0732">Signal</keyword>
<evidence type="ECO:0000313" key="2">
    <source>
        <dbReference type="EMBL" id="MBA6155626.1"/>
    </source>
</evidence>
<accession>A0A839AMD8</accession>
<dbReference type="EMBL" id="JACGLS010000001">
    <property type="protein sequence ID" value="MBA6155626.1"/>
    <property type="molecule type" value="Genomic_DNA"/>
</dbReference>
<evidence type="ECO:0000256" key="1">
    <source>
        <dbReference type="SAM" id="SignalP"/>
    </source>
</evidence>
<organism evidence="2 3">
    <name type="scientific">Tenacibaculum pelagium</name>
    <dbReference type="NCBI Taxonomy" id="2759527"/>
    <lineage>
        <taxon>Bacteria</taxon>
        <taxon>Pseudomonadati</taxon>
        <taxon>Bacteroidota</taxon>
        <taxon>Flavobacteriia</taxon>
        <taxon>Flavobacteriales</taxon>
        <taxon>Flavobacteriaceae</taxon>
        <taxon>Tenacibaculum</taxon>
    </lineage>
</organism>
<dbReference type="RefSeq" id="WP_182124114.1">
    <property type="nucleotide sequence ID" value="NZ_JACGLS010000001.1"/>
</dbReference>
<comment type="caution">
    <text evidence="2">The sequence shown here is derived from an EMBL/GenBank/DDBJ whole genome shotgun (WGS) entry which is preliminary data.</text>
</comment>
<proteinExistence type="predicted"/>
<dbReference type="Proteomes" id="UP000563906">
    <property type="component" value="Unassembled WGS sequence"/>
</dbReference>
<name>A0A839AMD8_9FLAO</name>
<protein>
    <submittedName>
        <fullName evidence="2">Uncharacterized protein</fullName>
    </submittedName>
</protein>
<reference evidence="2 3" key="1">
    <citation type="submission" date="2020-07" db="EMBL/GenBank/DDBJ databases">
        <title>Bacterium isolated from marine sediment.</title>
        <authorList>
            <person name="Shang D."/>
            <person name="Du Z.-J."/>
        </authorList>
    </citation>
    <scope>NUCLEOTIDE SEQUENCE [LARGE SCALE GENOMIC DNA]</scope>
    <source>
        <strain evidence="2 3">S7007</strain>
    </source>
</reference>